<evidence type="ECO:0000313" key="2">
    <source>
        <dbReference type="Proteomes" id="UP000287166"/>
    </source>
</evidence>
<keyword evidence="2" id="KW-1185">Reference proteome</keyword>
<dbReference type="InParanoid" id="A0A401GX63"/>
<dbReference type="EMBL" id="BFAD01000010">
    <property type="protein sequence ID" value="GBE86797.1"/>
    <property type="molecule type" value="Genomic_DNA"/>
</dbReference>
<accession>A0A401GX63</accession>
<reference evidence="1 2" key="1">
    <citation type="journal article" date="2018" name="Sci. Rep.">
        <title>Genome sequence of the cauliflower mushroom Sparassis crispa (Hanabiratake) and its association with beneficial usage.</title>
        <authorList>
            <person name="Kiyama R."/>
            <person name="Furutani Y."/>
            <person name="Kawaguchi K."/>
            <person name="Nakanishi T."/>
        </authorList>
    </citation>
    <scope>NUCLEOTIDE SEQUENCE [LARGE SCALE GENOMIC DNA]</scope>
</reference>
<protein>
    <submittedName>
        <fullName evidence="1">Uncharacterized protein</fullName>
    </submittedName>
</protein>
<dbReference type="Proteomes" id="UP000287166">
    <property type="component" value="Unassembled WGS sequence"/>
</dbReference>
<comment type="caution">
    <text evidence="1">The sequence shown here is derived from an EMBL/GenBank/DDBJ whole genome shotgun (WGS) entry which is preliminary data.</text>
</comment>
<dbReference type="RefSeq" id="XP_027617710.1">
    <property type="nucleotide sequence ID" value="XM_027761909.1"/>
</dbReference>
<name>A0A401GX63_9APHY</name>
<sequence>MATHQMIALYNALRHIRDIRSKIEATDGALSKEVFSTTENIPDRNLDNARSAIGLDFQFLVQTIRSVKKSDPLVKAYPDIHYNLRQQNKRRKWLTHEYKLTVPIQWGDIADGVYDDIPRIEAALLSALVANGVPNP</sequence>
<organism evidence="1 2">
    <name type="scientific">Sparassis crispa</name>
    <dbReference type="NCBI Taxonomy" id="139825"/>
    <lineage>
        <taxon>Eukaryota</taxon>
        <taxon>Fungi</taxon>
        <taxon>Dikarya</taxon>
        <taxon>Basidiomycota</taxon>
        <taxon>Agaricomycotina</taxon>
        <taxon>Agaricomycetes</taxon>
        <taxon>Polyporales</taxon>
        <taxon>Sparassidaceae</taxon>
        <taxon>Sparassis</taxon>
    </lineage>
</organism>
<proteinExistence type="predicted"/>
<evidence type="ECO:0000313" key="1">
    <source>
        <dbReference type="EMBL" id="GBE86797.1"/>
    </source>
</evidence>
<dbReference type="AlphaFoldDB" id="A0A401GX63"/>
<gene>
    <name evidence="1" type="ORF">SCP_1000390</name>
</gene>
<dbReference type="GeneID" id="38783714"/>
<dbReference type="OrthoDB" id="3232221at2759"/>